<name>A0ABP8I5A3_9GAMM</name>
<dbReference type="Proteomes" id="UP001501294">
    <property type="component" value="Unassembled WGS sequence"/>
</dbReference>
<keyword evidence="2" id="KW-1185">Reference proteome</keyword>
<evidence type="ECO:0000313" key="2">
    <source>
        <dbReference type="Proteomes" id="UP001501294"/>
    </source>
</evidence>
<dbReference type="RefSeq" id="WP_223579899.1">
    <property type="nucleotide sequence ID" value="NZ_BAABFU010000003.1"/>
</dbReference>
<comment type="caution">
    <text evidence="1">The sequence shown here is derived from an EMBL/GenBank/DDBJ whole genome shotgun (WGS) entry which is preliminary data.</text>
</comment>
<organism evidence="1 2">
    <name type="scientific">Kangiella taiwanensis</name>
    <dbReference type="NCBI Taxonomy" id="1079179"/>
    <lineage>
        <taxon>Bacteria</taxon>
        <taxon>Pseudomonadati</taxon>
        <taxon>Pseudomonadota</taxon>
        <taxon>Gammaproteobacteria</taxon>
        <taxon>Kangiellales</taxon>
        <taxon>Kangiellaceae</taxon>
        <taxon>Kangiella</taxon>
    </lineage>
</organism>
<gene>
    <name evidence="1" type="ORF">GCM10023150_18510</name>
</gene>
<reference evidence="2" key="1">
    <citation type="journal article" date="2019" name="Int. J. Syst. Evol. Microbiol.">
        <title>The Global Catalogue of Microorganisms (GCM) 10K type strain sequencing project: providing services to taxonomists for standard genome sequencing and annotation.</title>
        <authorList>
            <consortium name="The Broad Institute Genomics Platform"/>
            <consortium name="The Broad Institute Genome Sequencing Center for Infectious Disease"/>
            <person name="Wu L."/>
            <person name="Ma J."/>
        </authorList>
    </citation>
    <scope>NUCLEOTIDE SEQUENCE [LARGE SCALE GENOMIC DNA]</scope>
    <source>
        <strain evidence="2">JCM 17727</strain>
    </source>
</reference>
<evidence type="ECO:0000313" key="1">
    <source>
        <dbReference type="EMBL" id="GAA4351635.1"/>
    </source>
</evidence>
<protein>
    <submittedName>
        <fullName evidence="1">Uncharacterized protein</fullName>
    </submittedName>
</protein>
<sequence>MSKFEFTDLNLAELTPEQRLKITQGTVDDLVRALNLGNYSLIWRYLDQKLSAEIDAAHFAEMHNKIKEGYGSINSSEQKSSALIGSTLTEEWLLKTEDSADLVLTIRLQTIREFLAIEHFSIKPLFSESS</sequence>
<dbReference type="EMBL" id="BAABFU010000003">
    <property type="protein sequence ID" value="GAA4351635.1"/>
    <property type="molecule type" value="Genomic_DNA"/>
</dbReference>
<accession>A0ABP8I5A3</accession>
<proteinExistence type="predicted"/>